<evidence type="ECO:0000259" key="1">
    <source>
        <dbReference type="Pfam" id="PF01048"/>
    </source>
</evidence>
<dbReference type="EMBL" id="CP003156">
    <property type="protein sequence ID" value="AEV32285.1"/>
    <property type="molecule type" value="Genomic_DNA"/>
</dbReference>
<dbReference type="PANTHER" id="PTHR43691:SF15">
    <property type="entry name" value="PHOSPHORYLASE, PUTATIVE-RELATED"/>
    <property type="match status" value="1"/>
</dbReference>
<dbReference type="GO" id="GO:0004850">
    <property type="term" value="F:uridine phosphorylase activity"/>
    <property type="evidence" value="ECO:0007669"/>
    <property type="project" value="TreeGrafter"/>
</dbReference>
<dbReference type="eggNOG" id="COG2820">
    <property type="taxonomic scope" value="Bacteria"/>
</dbReference>
<evidence type="ECO:0000313" key="2">
    <source>
        <dbReference type="EMBL" id="AEV32285.1"/>
    </source>
</evidence>
<dbReference type="Gene3D" id="3.40.50.1580">
    <property type="entry name" value="Nucleoside phosphorylase domain"/>
    <property type="match status" value="1"/>
</dbReference>
<dbReference type="PANTHER" id="PTHR43691">
    <property type="entry name" value="URIDINE PHOSPHORYLASE"/>
    <property type="match status" value="1"/>
</dbReference>
<keyword evidence="3" id="KW-1185">Reference proteome</keyword>
<organism evidence="2 3">
    <name type="scientific">Owenweeksia hongkongensis (strain DSM 17368 / CIP 108786 / JCM 12287 / NRRL B-23963 / UST20020801)</name>
    <dbReference type="NCBI Taxonomy" id="926562"/>
    <lineage>
        <taxon>Bacteria</taxon>
        <taxon>Pseudomonadati</taxon>
        <taxon>Bacteroidota</taxon>
        <taxon>Flavobacteriia</taxon>
        <taxon>Flavobacteriales</taxon>
        <taxon>Owenweeksiaceae</taxon>
        <taxon>Owenweeksia</taxon>
    </lineage>
</organism>
<dbReference type="KEGG" id="oho:Oweho_1285"/>
<dbReference type="STRING" id="926562.Oweho_1285"/>
<dbReference type="AlphaFoldDB" id="G8R6V0"/>
<accession>G8R6V0</accession>
<dbReference type="InterPro" id="IPR000845">
    <property type="entry name" value="Nucleoside_phosphorylase_d"/>
</dbReference>
<evidence type="ECO:0000313" key="3">
    <source>
        <dbReference type="Proteomes" id="UP000005631"/>
    </source>
</evidence>
<dbReference type="GO" id="GO:0006218">
    <property type="term" value="P:uridine catabolic process"/>
    <property type="evidence" value="ECO:0007669"/>
    <property type="project" value="TreeGrafter"/>
</dbReference>
<dbReference type="PATRIC" id="fig|926562.3.peg.1295"/>
<proteinExistence type="predicted"/>
<dbReference type="GO" id="GO:0005829">
    <property type="term" value="C:cytosol"/>
    <property type="evidence" value="ECO:0007669"/>
    <property type="project" value="TreeGrafter"/>
</dbReference>
<feature type="domain" description="Nucleoside phosphorylase" evidence="1">
    <location>
        <begin position="28"/>
        <end position="273"/>
    </location>
</feature>
<dbReference type="Proteomes" id="UP000005631">
    <property type="component" value="Chromosome"/>
</dbReference>
<dbReference type="HOGENOM" id="CLU_075954_0_0_10"/>
<dbReference type="InterPro" id="IPR035994">
    <property type="entry name" value="Nucleoside_phosphorylase_sf"/>
</dbReference>
<dbReference type="Pfam" id="PF01048">
    <property type="entry name" value="PNP_UDP_1"/>
    <property type="match status" value="1"/>
</dbReference>
<sequence>MNSSELILNNDGSVYHLSLKLGDVSDTIITVGDPDRVSKVSALFDSVDFRTQKREFVTHTGTLSGKRLTVISTGIGTDNIDVVINELHSLKVLANDLSTPYKFIRLGTSGAVRPDVKVDSILISSAAIGLDGLMHFYDWNESQEEIDELIAQSEKWKLLPRPYAAMANSELVNSFSPIADKLGVTLTAPGFYAPQGRSVNAQARISDFVDLLGSSTFAGVPITNLEMETAGIYGLASLLGHEAVSISAILANRATGQFSEKGDEVVERMIKKALEVLVG</sequence>
<dbReference type="OrthoDB" id="9772602at2"/>
<protein>
    <submittedName>
        <fullName evidence="2">Uridine phosphorylase</fullName>
    </submittedName>
</protein>
<name>G8R6V0_OWEHD</name>
<reference evidence="2 3" key="1">
    <citation type="journal article" date="2012" name="Stand. Genomic Sci.">
        <title>Genome sequence of the orange-pigmented seawater bacterium Owenweeksia hongkongensis type strain (UST20020801(T)).</title>
        <authorList>
            <person name="Riedel T."/>
            <person name="Held B."/>
            <person name="Nolan M."/>
            <person name="Lucas S."/>
            <person name="Lapidus A."/>
            <person name="Tice H."/>
            <person name="Del Rio T.G."/>
            <person name="Cheng J.F."/>
            <person name="Han C."/>
            <person name="Tapia R."/>
            <person name="Goodwin L.A."/>
            <person name="Pitluck S."/>
            <person name="Liolios K."/>
            <person name="Mavromatis K."/>
            <person name="Pagani I."/>
            <person name="Ivanova N."/>
            <person name="Mikhailova N."/>
            <person name="Pati A."/>
            <person name="Chen A."/>
            <person name="Palaniappan K."/>
            <person name="Rohde M."/>
            <person name="Tindall B.J."/>
            <person name="Detter J.C."/>
            <person name="Goker M."/>
            <person name="Woyke T."/>
            <person name="Bristow J."/>
            <person name="Eisen J.A."/>
            <person name="Markowitz V."/>
            <person name="Hugenholtz P."/>
            <person name="Klenk H.P."/>
            <person name="Kyrpides N.C."/>
        </authorList>
    </citation>
    <scope>NUCLEOTIDE SEQUENCE</scope>
    <source>
        <strain evidence="3">DSM 17368 / JCM 12287 / NRRL B-23963</strain>
    </source>
</reference>
<gene>
    <name evidence="2" type="ordered locus">Oweho_1285</name>
</gene>
<dbReference type="RefSeq" id="WP_014201643.1">
    <property type="nucleotide sequence ID" value="NC_016599.1"/>
</dbReference>
<dbReference type="CDD" id="cd00436">
    <property type="entry name" value="UP_TbUP-like"/>
    <property type="match status" value="1"/>
</dbReference>
<dbReference type="SUPFAM" id="SSF53167">
    <property type="entry name" value="Purine and uridine phosphorylases"/>
    <property type="match status" value="1"/>
</dbReference>